<dbReference type="PANTHER" id="PTHR43918">
    <property type="entry name" value="ACETYLCHOLINESTERASE"/>
    <property type="match status" value="1"/>
</dbReference>
<accession>A0A6J2WLV2</accession>
<dbReference type="SUPFAM" id="SSF53474">
    <property type="entry name" value="alpha/beta-Hydrolases"/>
    <property type="match status" value="1"/>
</dbReference>
<keyword evidence="6" id="KW-1185">Reference proteome</keyword>
<dbReference type="Proteomes" id="UP000504632">
    <property type="component" value="Chromosome 13"/>
</dbReference>
<dbReference type="Pfam" id="PF00135">
    <property type="entry name" value="COesterase"/>
    <property type="match status" value="1"/>
</dbReference>
<dbReference type="GO" id="GO:0003990">
    <property type="term" value="F:acetylcholinesterase activity"/>
    <property type="evidence" value="ECO:0007669"/>
    <property type="project" value="TreeGrafter"/>
</dbReference>
<dbReference type="InterPro" id="IPR050654">
    <property type="entry name" value="AChE-related_enzymes"/>
</dbReference>
<dbReference type="GO" id="GO:0005615">
    <property type="term" value="C:extracellular space"/>
    <property type="evidence" value="ECO:0007669"/>
    <property type="project" value="TreeGrafter"/>
</dbReference>
<comment type="similarity">
    <text evidence="1 4">Belongs to the type-B carboxylesterase/lipase family.</text>
</comment>
<dbReference type="GO" id="GO:0005886">
    <property type="term" value="C:plasma membrane"/>
    <property type="evidence" value="ECO:0007669"/>
    <property type="project" value="TreeGrafter"/>
</dbReference>
<feature type="chain" id="PRO_5027138279" description="Carboxylic ester hydrolase" evidence="4">
    <location>
        <begin position="22"/>
        <end position="566"/>
    </location>
</feature>
<evidence type="ECO:0000313" key="7">
    <source>
        <dbReference type="RefSeq" id="XP_030645469.1"/>
    </source>
</evidence>
<protein>
    <recommendedName>
        <fullName evidence="4">Carboxylic ester hydrolase</fullName>
        <ecNumber evidence="4">3.1.1.-</ecNumber>
    </recommendedName>
</protein>
<organism evidence="6 7">
    <name type="scientific">Chanos chanos</name>
    <name type="common">Milkfish</name>
    <name type="synonym">Mugil chanos</name>
    <dbReference type="NCBI Taxonomy" id="29144"/>
    <lineage>
        <taxon>Eukaryota</taxon>
        <taxon>Metazoa</taxon>
        <taxon>Chordata</taxon>
        <taxon>Craniata</taxon>
        <taxon>Vertebrata</taxon>
        <taxon>Euteleostomi</taxon>
        <taxon>Actinopterygii</taxon>
        <taxon>Neopterygii</taxon>
        <taxon>Teleostei</taxon>
        <taxon>Ostariophysi</taxon>
        <taxon>Gonorynchiformes</taxon>
        <taxon>Chanidae</taxon>
        <taxon>Chanos</taxon>
    </lineage>
</organism>
<dbReference type="GeneID" id="115825942"/>
<evidence type="ECO:0000256" key="4">
    <source>
        <dbReference type="RuleBase" id="RU361235"/>
    </source>
</evidence>
<dbReference type="GO" id="GO:0019695">
    <property type="term" value="P:choline metabolic process"/>
    <property type="evidence" value="ECO:0007669"/>
    <property type="project" value="TreeGrafter"/>
</dbReference>
<dbReference type="FunFam" id="3.40.50.1820:FF:000128">
    <property type="entry name" value="Carboxylic ester hydrolase"/>
    <property type="match status" value="1"/>
</dbReference>
<proteinExistence type="inferred from homology"/>
<keyword evidence="3 4" id="KW-0378">Hydrolase</keyword>
<dbReference type="InParanoid" id="A0A6J2WLV2"/>
<feature type="signal peptide" evidence="4">
    <location>
        <begin position="1"/>
        <end position="21"/>
    </location>
</feature>
<dbReference type="PANTHER" id="PTHR43918:SF4">
    <property type="entry name" value="CARBOXYLIC ESTER HYDROLASE"/>
    <property type="match status" value="1"/>
</dbReference>
<evidence type="ECO:0000313" key="6">
    <source>
        <dbReference type="Proteomes" id="UP000504632"/>
    </source>
</evidence>
<dbReference type="EC" id="3.1.1.-" evidence="4"/>
<dbReference type="GO" id="GO:0006581">
    <property type="term" value="P:acetylcholine catabolic process"/>
    <property type="evidence" value="ECO:0007669"/>
    <property type="project" value="TreeGrafter"/>
</dbReference>
<sequence length="566" mass="62235">MNFPCVLQICVSACVFYGVSTAKSDGPVVETRLGALRGEYVSVRGWEGPVRSFLGVPFAQPPLGPLRLKPPLPAESWESIRDATHQPFICVQDRQMMVDMLKDYQMDMELPQMSEDCLYLNIHTPALPKHKLPVMVWIHGGGFLTDSASIYDGSALAAYQNVVVVVVQYRLGILGFFSTGDKVAPGNLGLLDQVAALQWVQENIHSFGGDPDCVTLFGESAGGAAVSLLLLSPLSTGLVHRAIAQSGTADLKQLFNPTPQPVAQLLVQELGCVSDGSEDMLNCVRDAAVEEIQRIIIQNKNVVFGVTVDGEFLPKPVEELLQTQAFQKIPFITGVTNHEGGWIIPGVTEFGVPVGSCFDWQFIAPEGWADGMDREAVVPTLSLLMYDLADQQLAARLLDQYLDWSADRAAVRDVFTEILGDLMFVVPAVKVARIHRDAGVPVYFYEFGHAPSMLAKNRPKFVKSDHGDELMFVFGNCFTTAHIRIKGSFTEEEEVLCRRMMSYWGNFARSGSPNGPGLVHWAQYGSDEQYLHIGLGQRPGAHLKEHLFSLLPHAVKPNQSIQHAEL</sequence>
<dbReference type="AlphaFoldDB" id="A0A6J2WLV2"/>
<dbReference type="OrthoDB" id="3200163at2759"/>
<reference evidence="7" key="1">
    <citation type="submission" date="2025-08" db="UniProtKB">
        <authorList>
            <consortium name="RefSeq"/>
        </authorList>
    </citation>
    <scope>IDENTIFICATION</scope>
</reference>
<gene>
    <name evidence="7" type="primary">LOC115825942</name>
</gene>
<dbReference type="Gene3D" id="3.40.50.1820">
    <property type="entry name" value="alpha/beta hydrolase"/>
    <property type="match status" value="1"/>
</dbReference>
<dbReference type="InterPro" id="IPR002018">
    <property type="entry name" value="CarbesteraseB"/>
</dbReference>
<name>A0A6J2WLV2_CHACN</name>
<dbReference type="CDD" id="cd00312">
    <property type="entry name" value="Esterase_lipase"/>
    <property type="match status" value="1"/>
</dbReference>
<dbReference type="RefSeq" id="XP_030645469.1">
    <property type="nucleotide sequence ID" value="XM_030789609.1"/>
</dbReference>
<feature type="domain" description="Carboxylesterase type B" evidence="5">
    <location>
        <begin position="26"/>
        <end position="543"/>
    </location>
</feature>
<evidence type="ECO:0000256" key="2">
    <source>
        <dbReference type="ARBA" id="ARBA00022487"/>
    </source>
</evidence>
<evidence type="ECO:0000256" key="1">
    <source>
        <dbReference type="ARBA" id="ARBA00005964"/>
    </source>
</evidence>
<keyword evidence="4" id="KW-0732">Signal</keyword>
<dbReference type="InterPro" id="IPR029058">
    <property type="entry name" value="AB_hydrolase_fold"/>
</dbReference>
<evidence type="ECO:0000256" key="3">
    <source>
        <dbReference type="ARBA" id="ARBA00022801"/>
    </source>
</evidence>
<dbReference type="InterPro" id="IPR019826">
    <property type="entry name" value="Carboxylesterase_B_AS"/>
</dbReference>
<evidence type="ECO:0000259" key="5">
    <source>
        <dbReference type="Pfam" id="PF00135"/>
    </source>
</evidence>
<dbReference type="PROSITE" id="PS00122">
    <property type="entry name" value="CARBOXYLESTERASE_B_1"/>
    <property type="match status" value="1"/>
</dbReference>
<keyword evidence="2" id="KW-0719">Serine esterase</keyword>